<dbReference type="Proteomes" id="UP000696280">
    <property type="component" value="Unassembled WGS sequence"/>
</dbReference>
<proteinExistence type="predicted"/>
<name>A0A9N9KW54_9HELO</name>
<organism evidence="1 2">
    <name type="scientific">Hymenoscyphus fraxineus</name>
    <dbReference type="NCBI Taxonomy" id="746836"/>
    <lineage>
        <taxon>Eukaryota</taxon>
        <taxon>Fungi</taxon>
        <taxon>Dikarya</taxon>
        <taxon>Ascomycota</taxon>
        <taxon>Pezizomycotina</taxon>
        <taxon>Leotiomycetes</taxon>
        <taxon>Helotiales</taxon>
        <taxon>Helotiaceae</taxon>
        <taxon>Hymenoscyphus</taxon>
    </lineage>
</organism>
<accession>A0A9N9KW54</accession>
<reference evidence="1" key="1">
    <citation type="submission" date="2021-07" db="EMBL/GenBank/DDBJ databases">
        <authorList>
            <person name="Durling M."/>
        </authorList>
    </citation>
    <scope>NUCLEOTIDE SEQUENCE</scope>
</reference>
<gene>
    <name evidence="1" type="ORF">HYFRA_00008663</name>
</gene>
<protein>
    <submittedName>
        <fullName evidence="1">Uncharacterized protein</fullName>
    </submittedName>
</protein>
<dbReference type="AlphaFoldDB" id="A0A9N9KW54"/>
<evidence type="ECO:0000313" key="2">
    <source>
        <dbReference type="Proteomes" id="UP000696280"/>
    </source>
</evidence>
<keyword evidence="2" id="KW-1185">Reference proteome</keyword>
<sequence>MQNPPSTTTNPVPATTQIWQLANRALLKCANHPEEMDKVMILSEYLDDAKDILTEAFKSGEIDEESFHTMVQSETEWVAVQWETLLVKAEIRELVRRIDWLETREA</sequence>
<evidence type="ECO:0000313" key="1">
    <source>
        <dbReference type="EMBL" id="CAG8954974.1"/>
    </source>
</evidence>
<dbReference type="EMBL" id="CAJVRL010000058">
    <property type="protein sequence ID" value="CAG8954974.1"/>
    <property type="molecule type" value="Genomic_DNA"/>
</dbReference>
<comment type="caution">
    <text evidence="1">The sequence shown here is derived from an EMBL/GenBank/DDBJ whole genome shotgun (WGS) entry which is preliminary data.</text>
</comment>